<dbReference type="SUPFAM" id="SSF51569">
    <property type="entry name" value="Aldolase"/>
    <property type="match status" value="1"/>
</dbReference>
<dbReference type="NCBIfam" id="NF005556">
    <property type="entry name" value="PRK07226.1"/>
    <property type="match status" value="1"/>
</dbReference>
<dbReference type="InterPro" id="IPR050456">
    <property type="entry name" value="DeoC/FbaB_aldolase"/>
</dbReference>
<accession>A0A1H0BDZ9</accession>
<feature type="active site" description="Proton donor" evidence="1">
    <location>
        <position position="145"/>
    </location>
</feature>
<dbReference type="InterPro" id="IPR002915">
    <property type="entry name" value="DeoC/FbaB/LacD_aldolase"/>
</dbReference>
<dbReference type="InterPro" id="IPR041720">
    <property type="entry name" value="FbaB-like"/>
</dbReference>
<dbReference type="OrthoDB" id="5915071at2"/>
<dbReference type="PANTHER" id="PTHR47916:SF1">
    <property type="entry name" value="3-HYDROXY-5-PHOSPHONOOXYPENTANE-2,4-DIONE THIOLASE"/>
    <property type="match status" value="1"/>
</dbReference>
<feature type="active site" description="Schiff-base intermediate with dihydroxyacetone-P" evidence="1">
    <location>
        <position position="176"/>
    </location>
</feature>
<dbReference type="EMBL" id="FNIN01000002">
    <property type="protein sequence ID" value="SDN43884.1"/>
    <property type="molecule type" value="Genomic_DNA"/>
</dbReference>
<keyword evidence="3" id="KW-1185">Reference proteome</keyword>
<sequence>MLGVFRRREQFFDISSKRTVLLPLDHGVTEGVLNGLERLDKLFPLLGDLGLNGVIVHKGIAKEWGTFLPLNVKLIVHLSAGSKHGLPPYNKTIVCSVAEALRLGADAVSVHINIGNDLEDKMLQDFGLIVDEAHQFGLPVLAMIYARGGQIVNEFDPSLIAHCIRLGAELGADLIKVPYSGDKKSFTKAVDSCPVPVLIAGGPKKSTFKDFLAMVKQALDTGIRGVSIGRNVFQQKNCLEALKKLVKIVKS</sequence>
<dbReference type="STRING" id="206665.SAMN04488516_102139"/>
<dbReference type="Gene3D" id="3.20.20.70">
    <property type="entry name" value="Aldolase class I"/>
    <property type="match status" value="1"/>
</dbReference>
<evidence type="ECO:0000313" key="2">
    <source>
        <dbReference type="EMBL" id="SDN43884.1"/>
    </source>
</evidence>
<gene>
    <name evidence="2" type="ORF">SAMN04488516_102139</name>
</gene>
<proteinExistence type="predicted"/>
<protein>
    <submittedName>
        <fullName evidence="2">Fructose-bisphosphate aldolase, class I</fullName>
    </submittedName>
</protein>
<dbReference type="CDD" id="cd00958">
    <property type="entry name" value="DhnA"/>
    <property type="match status" value="1"/>
</dbReference>
<dbReference type="AlphaFoldDB" id="A0A1H0BDZ9"/>
<reference evidence="2 3" key="1">
    <citation type="submission" date="2016-10" db="EMBL/GenBank/DDBJ databases">
        <authorList>
            <person name="de Groot N.N."/>
        </authorList>
    </citation>
    <scope>NUCLEOTIDE SEQUENCE [LARGE SCALE GENOMIC DNA]</scope>
    <source>
        <strain evidence="2 3">DSM 15269</strain>
    </source>
</reference>
<organism evidence="2 3">
    <name type="scientific">Desulfonauticus submarinus</name>
    <dbReference type="NCBI Taxonomy" id="206665"/>
    <lineage>
        <taxon>Bacteria</taxon>
        <taxon>Pseudomonadati</taxon>
        <taxon>Thermodesulfobacteriota</taxon>
        <taxon>Desulfovibrionia</taxon>
        <taxon>Desulfovibrionales</taxon>
        <taxon>Desulfonauticaceae</taxon>
        <taxon>Desulfonauticus</taxon>
    </lineage>
</organism>
<dbReference type="RefSeq" id="WP_092063248.1">
    <property type="nucleotide sequence ID" value="NZ_FNIN01000002.1"/>
</dbReference>
<dbReference type="Proteomes" id="UP000199602">
    <property type="component" value="Unassembled WGS sequence"/>
</dbReference>
<dbReference type="SMART" id="SM01133">
    <property type="entry name" value="DeoC"/>
    <property type="match status" value="1"/>
</dbReference>
<dbReference type="PIRSF" id="PIRSF038992">
    <property type="entry name" value="Aldolase_Ia"/>
    <property type="match status" value="1"/>
</dbReference>
<evidence type="ECO:0000256" key="1">
    <source>
        <dbReference type="PIRSR" id="PIRSR038992-1"/>
    </source>
</evidence>
<dbReference type="PANTHER" id="PTHR47916">
    <property type="entry name" value="FRUCTOSE-BISPHOSPHATE ALDOLASE CLASS 1"/>
    <property type="match status" value="1"/>
</dbReference>
<evidence type="ECO:0000313" key="3">
    <source>
        <dbReference type="Proteomes" id="UP000199602"/>
    </source>
</evidence>
<dbReference type="InterPro" id="IPR013785">
    <property type="entry name" value="Aldolase_TIM"/>
</dbReference>
<name>A0A1H0BDZ9_9BACT</name>
<dbReference type="Pfam" id="PF01791">
    <property type="entry name" value="DeoC"/>
    <property type="match status" value="1"/>
</dbReference>
<dbReference type="GO" id="GO:0004332">
    <property type="term" value="F:fructose-bisphosphate aldolase activity"/>
    <property type="evidence" value="ECO:0007669"/>
    <property type="project" value="InterPro"/>
</dbReference>